<dbReference type="InterPro" id="IPR044957">
    <property type="entry name" value="Ribosomal_bL32_bact"/>
</dbReference>
<feature type="compositionally biased region" description="Basic residues" evidence="6">
    <location>
        <begin position="1"/>
        <end position="19"/>
    </location>
</feature>
<protein>
    <recommendedName>
        <fullName evidence="4 5">Large ribosomal subunit protein bL32</fullName>
    </recommendedName>
</protein>
<keyword evidence="2 5" id="KW-0689">Ribosomal protein</keyword>
<proteinExistence type="inferred from homology"/>
<dbReference type="NCBIfam" id="TIGR01031">
    <property type="entry name" value="rpmF_bact"/>
    <property type="match status" value="1"/>
</dbReference>
<feature type="region of interest" description="Disordered" evidence="6">
    <location>
        <begin position="1"/>
        <end position="25"/>
    </location>
</feature>
<keyword evidence="8" id="KW-1185">Reference proteome</keyword>
<evidence type="ECO:0000256" key="3">
    <source>
        <dbReference type="ARBA" id="ARBA00023274"/>
    </source>
</evidence>
<evidence type="ECO:0000256" key="6">
    <source>
        <dbReference type="SAM" id="MobiDB-lite"/>
    </source>
</evidence>
<reference evidence="7 8" key="1">
    <citation type="submission" date="2018-06" db="EMBL/GenBank/DDBJ databases">
        <title>Lujinxingia sediminis gen. nov. sp. nov., a new facultative anaerobic member of the class Deltaproteobacteria, and proposal of Lujinxingaceae fam. nov.</title>
        <authorList>
            <person name="Guo L.-Y."/>
            <person name="Li C.-M."/>
            <person name="Wang S."/>
            <person name="Du Z.-J."/>
        </authorList>
    </citation>
    <scope>NUCLEOTIDE SEQUENCE [LARGE SCALE GENOMIC DNA]</scope>
    <source>
        <strain evidence="7 8">FA350</strain>
    </source>
</reference>
<evidence type="ECO:0000256" key="5">
    <source>
        <dbReference type="HAMAP-Rule" id="MF_00340"/>
    </source>
</evidence>
<evidence type="ECO:0000256" key="1">
    <source>
        <dbReference type="ARBA" id="ARBA00008560"/>
    </source>
</evidence>
<dbReference type="Pfam" id="PF01783">
    <property type="entry name" value="Ribosomal_L32p"/>
    <property type="match status" value="1"/>
</dbReference>
<organism evidence="7 8">
    <name type="scientific">Bradymonas sediminis</name>
    <dbReference type="NCBI Taxonomy" id="1548548"/>
    <lineage>
        <taxon>Bacteria</taxon>
        <taxon>Deltaproteobacteria</taxon>
        <taxon>Bradymonadales</taxon>
        <taxon>Bradymonadaceae</taxon>
        <taxon>Bradymonas</taxon>
    </lineage>
</organism>
<dbReference type="GO" id="GO:0015934">
    <property type="term" value="C:large ribosomal subunit"/>
    <property type="evidence" value="ECO:0007669"/>
    <property type="project" value="InterPro"/>
</dbReference>
<dbReference type="OrthoDB" id="9801927at2"/>
<dbReference type="EMBL" id="CP030032">
    <property type="protein sequence ID" value="AWV89095.1"/>
    <property type="molecule type" value="Genomic_DNA"/>
</dbReference>
<evidence type="ECO:0000313" key="8">
    <source>
        <dbReference type="Proteomes" id="UP000249799"/>
    </source>
</evidence>
<dbReference type="KEGG" id="bsed:DN745_06995"/>
<gene>
    <name evidence="5 7" type="primary">rpmF</name>
    <name evidence="7" type="ORF">DN745_06995</name>
</gene>
<dbReference type="InterPro" id="IPR002677">
    <property type="entry name" value="Ribosomal_bL32"/>
</dbReference>
<dbReference type="PANTHER" id="PTHR35534:SF1">
    <property type="entry name" value="LARGE RIBOSOMAL SUBUNIT PROTEIN BL32"/>
    <property type="match status" value="1"/>
</dbReference>
<dbReference type="HAMAP" id="MF_00340">
    <property type="entry name" value="Ribosomal_bL32"/>
    <property type="match status" value="1"/>
</dbReference>
<dbReference type="AlphaFoldDB" id="A0A2Z4FJT5"/>
<evidence type="ECO:0000313" key="7">
    <source>
        <dbReference type="EMBL" id="AWV89095.1"/>
    </source>
</evidence>
<dbReference type="SUPFAM" id="SSF57829">
    <property type="entry name" value="Zn-binding ribosomal proteins"/>
    <property type="match status" value="1"/>
</dbReference>
<dbReference type="RefSeq" id="WP_111333322.1">
    <property type="nucleotide sequence ID" value="NZ_CP030032.1"/>
</dbReference>
<accession>A0A2Z4FJT5</accession>
<evidence type="ECO:0000256" key="4">
    <source>
        <dbReference type="ARBA" id="ARBA00035178"/>
    </source>
</evidence>
<dbReference type="PANTHER" id="PTHR35534">
    <property type="entry name" value="50S RIBOSOMAL PROTEIN L32"/>
    <property type="match status" value="1"/>
</dbReference>
<sequence length="61" mass="7045">MAVPKKRKSQAKTRSRRSANMKMVAPQSQRCPDCFAPKRSHRVCGECGTYKGEQIIEVWEY</sequence>
<evidence type="ECO:0000256" key="2">
    <source>
        <dbReference type="ARBA" id="ARBA00022980"/>
    </source>
</evidence>
<keyword evidence="3 5" id="KW-0687">Ribonucleoprotein</keyword>
<dbReference type="GO" id="GO:0006412">
    <property type="term" value="P:translation"/>
    <property type="evidence" value="ECO:0007669"/>
    <property type="project" value="UniProtKB-UniRule"/>
</dbReference>
<comment type="similarity">
    <text evidence="1 5">Belongs to the bacterial ribosomal protein bL32 family.</text>
</comment>
<dbReference type="GO" id="GO:0003735">
    <property type="term" value="F:structural constituent of ribosome"/>
    <property type="evidence" value="ECO:0007669"/>
    <property type="project" value="InterPro"/>
</dbReference>
<name>A0A2Z4FJT5_9DELT</name>
<dbReference type="InterPro" id="IPR011332">
    <property type="entry name" value="Ribosomal_zn-bd"/>
</dbReference>
<dbReference type="Proteomes" id="UP000249799">
    <property type="component" value="Chromosome"/>
</dbReference>